<dbReference type="GO" id="GO:0016020">
    <property type="term" value="C:membrane"/>
    <property type="evidence" value="ECO:0007669"/>
    <property type="project" value="InterPro"/>
</dbReference>
<sequence length="131" mass="15126">MNLITNKSDTLGIIASVLCFIHCLLTPLLFITHIGNFGIHSNKPFWWSNLDFLFLAIGFFAVLRSSKVSTKKFIKVLLWSFWTLLFLLVVNEKNEILHLPEIIMYLVTITLVILHVYNLKYCTCKKDSCCV</sequence>
<feature type="transmembrane region" description="Helical" evidence="1">
    <location>
        <begin position="102"/>
        <end position="119"/>
    </location>
</feature>
<evidence type="ECO:0000313" key="2">
    <source>
        <dbReference type="EMBL" id="QTE23078.1"/>
    </source>
</evidence>
<gene>
    <name evidence="2" type="ORF">J3359_02035</name>
</gene>
<dbReference type="InterPro" id="IPR004891">
    <property type="entry name" value="Mercury-R_MerC"/>
</dbReference>
<protein>
    <submittedName>
        <fullName evidence="2">MerC domain-containing protein</fullName>
    </submittedName>
</protein>
<evidence type="ECO:0000313" key="3">
    <source>
        <dbReference type="Proteomes" id="UP000663920"/>
    </source>
</evidence>
<dbReference type="EMBL" id="CP071869">
    <property type="protein sequence ID" value="QTE23078.1"/>
    <property type="molecule type" value="Genomic_DNA"/>
</dbReference>
<keyword evidence="3" id="KW-1185">Reference proteome</keyword>
<keyword evidence="1" id="KW-0472">Membrane</keyword>
<feature type="transmembrane region" description="Helical" evidence="1">
    <location>
        <begin position="12"/>
        <end position="34"/>
    </location>
</feature>
<feature type="transmembrane region" description="Helical" evidence="1">
    <location>
        <begin position="73"/>
        <end position="90"/>
    </location>
</feature>
<dbReference type="RefSeq" id="WP_208079092.1">
    <property type="nucleotide sequence ID" value="NZ_CP071869.1"/>
</dbReference>
<dbReference type="AlphaFoldDB" id="A0A975CNX9"/>
<evidence type="ECO:0000256" key="1">
    <source>
        <dbReference type="SAM" id="Phobius"/>
    </source>
</evidence>
<organism evidence="2 3">
    <name type="scientific">Polaribacter cellanae</name>
    <dbReference type="NCBI Taxonomy" id="2818493"/>
    <lineage>
        <taxon>Bacteria</taxon>
        <taxon>Pseudomonadati</taxon>
        <taxon>Bacteroidota</taxon>
        <taxon>Flavobacteriia</taxon>
        <taxon>Flavobacteriales</taxon>
        <taxon>Flavobacteriaceae</taxon>
    </lineage>
</organism>
<dbReference type="Proteomes" id="UP000663920">
    <property type="component" value="Chromosome"/>
</dbReference>
<dbReference type="GO" id="GO:0015097">
    <property type="term" value="F:mercury ion transmembrane transporter activity"/>
    <property type="evidence" value="ECO:0007669"/>
    <property type="project" value="InterPro"/>
</dbReference>
<feature type="transmembrane region" description="Helical" evidence="1">
    <location>
        <begin position="46"/>
        <end position="66"/>
    </location>
</feature>
<dbReference type="KEGG" id="pcea:J3359_02035"/>
<proteinExistence type="predicted"/>
<keyword evidence="1" id="KW-0812">Transmembrane</keyword>
<accession>A0A975CNX9</accession>
<reference evidence="2 3" key="1">
    <citation type="submission" date="2021-03" db="EMBL/GenBank/DDBJ databases">
        <title>Complete genome of Polaribacter_sp.SM13.</title>
        <authorList>
            <person name="Jeong S.W."/>
            <person name="Bae J.W."/>
        </authorList>
    </citation>
    <scope>NUCLEOTIDE SEQUENCE [LARGE SCALE GENOMIC DNA]</scope>
    <source>
        <strain evidence="2 3">SM13</strain>
    </source>
</reference>
<keyword evidence="1" id="KW-1133">Transmembrane helix</keyword>
<name>A0A975CNX9_9FLAO</name>
<dbReference type="Pfam" id="PF03203">
    <property type="entry name" value="MerC"/>
    <property type="match status" value="1"/>
</dbReference>